<keyword evidence="2" id="KW-1133">Transmembrane helix</keyword>
<feature type="compositionally biased region" description="Low complexity" evidence="1">
    <location>
        <begin position="16"/>
        <end position="45"/>
    </location>
</feature>
<feature type="region of interest" description="Disordered" evidence="1">
    <location>
        <begin position="111"/>
        <end position="154"/>
    </location>
</feature>
<evidence type="ECO:0000313" key="3">
    <source>
        <dbReference type="EMBL" id="MFB9777908.1"/>
    </source>
</evidence>
<dbReference type="EMBL" id="JBHMAU010000132">
    <property type="protein sequence ID" value="MFB9777908.1"/>
    <property type="molecule type" value="Genomic_DNA"/>
</dbReference>
<keyword evidence="2" id="KW-0472">Membrane</keyword>
<gene>
    <name evidence="3" type="ORF">ACFFN1_16145</name>
</gene>
<evidence type="ECO:0000256" key="2">
    <source>
        <dbReference type="SAM" id="Phobius"/>
    </source>
</evidence>
<feature type="transmembrane region" description="Helical" evidence="2">
    <location>
        <begin position="84"/>
        <end position="103"/>
    </location>
</feature>
<organism evidence="3 4">
    <name type="scientific">Brevibacterium otitidis</name>
    <dbReference type="NCBI Taxonomy" id="53364"/>
    <lineage>
        <taxon>Bacteria</taxon>
        <taxon>Bacillati</taxon>
        <taxon>Actinomycetota</taxon>
        <taxon>Actinomycetes</taxon>
        <taxon>Micrococcales</taxon>
        <taxon>Brevibacteriaceae</taxon>
        <taxon>Brevibacterium</taxon>
    </lineage>
</organism>
<comment type="caution">
    <text evidence="3">The sequence shown here is derived from an EMBL/GenBank/DDBJ whole genome shotgun (WGS) entry which is preliminary data.</text>
</comment>
<evidence type="ECO:0000313" key="4">
    <source>
        <dbReference type="Proteomes" id="UP001589707"/>
    </source>
</evidence>
<keyword evidence="4" id="KW-1185">Reference proteome</keyword>
<accession>A0ABV5X639</accession>
<protein>
    <submittedName>
        <fullName evidence="3">Uncharacterized protein</fullName>
    </submittedName>
</protein>
<sequence>MSVPPQGNPHHSGWNQPQGHWPAPQQPQQPQGHWPTPQQQPQQQPSAGYPPHAQQPGPPYTAGQPYTAGPQPPQQRRKRGPWPVVLGILLVLALGGGLGWGAIQLFGSDDDSDATAAPSAPPSAAPTEDPTGGETSDEGADPTGEASDGALPDDPAEALRQRINTDASAVASDIEGSWVPQLSSKKVGLEAEGRTWDEQAILDEHERLRAEHPRVKLLWSGDYASFKSKDFYVTIVGITFDFPDQALAWCGSHGLDADSCYAKKISTSGGHDGTTKTR</sequence>
<proteinExistence type="predicted"/>
<dbReference type="RefSeq" id="WP_376841918.1">
    <property type="nucleotide sequence ID" value="NZ_JBHMAU010000132.1"/>
</dbReference>
<reference evidence="3 4" key="1">
    <citation type="submission" date="2024-09" db="EMBL/GenBank/DDBJ databases">
        <authorList>
            <person name="Sun Q."/>
            <person name="Mori K."/>
        </authorList>
    </citation>
    <scope>NUCLEOTIDE SEQUENCE [LARGE SCALE GENOMIC DNA]</scope>
    <source>
        <strain evidence="3 4">JCM 11683</strain>
    </source>
</reference>
<evidence type="ECO:0000256" key="1">
    <source>
        <dbReference type="SAM" id="MobiDB-lite"/>
    </source>
</evidence>
<dbReference type="SUPFAM" id="SSF81995">
    <property type="entry name" value="beta-sandwich domain of Sec23/24"/>
    <property type="match status" value="1"/>
</dbReference>
<feature type="region of interest" description="Disordered" evidence="1">
    <location>
        <begin position="1"/>
        <end position="79"/>
    </location>
</feature>
<keyword evidence="2" id="KW-0812">Transmembrane</keyword>
<dbReference type="Proteomes" id="UP001589707">
    <property type="component" value="Unassembled WGS sequence"/>
</dbReference>
<name>A0ABV5X639_9MICO</name>